<keyword evidence="3" id="KW-1185">Reference proteome</keyword>
<feature type="transmembrane region" description="Helical" evidence="1">
    <location>
        <begin position="7"/>
        <end position="28"/>
    </location>
</feature>
<reference evidence="2 3" key="1">
    <citation type="submission" date="2016-11" db="EMBL/GenBank/DDBJ databases">
        <authorList>
            <person name="Jaros S."/>
            <person name="Januszkiewicz K."/>
            <person name="Wedrychowicz H."/>
        </authorList>
    </citation>
    <scope>NUCLEOTIDE SEQUENCE [LARGE SCALE GENOMIC DNA]</scope>
    <source>
        <strain evidence="2 3">CGMCC 1.12145</strain>
    </source>
</reference>
<evidence type="ECO:0000256" key="1">
    <source>
        <dbReference type="SAM" id="Phobius"/>
    </source>
</evidence>
<organism evidence="2 3">
    <name type="scientific">Sinomicrobium oceani</name>
    <dbReference type="NCBI Taxonomy" id="1150368"/>
    <lineage>
        <taxon>Bacteria</taxon>
        <taxon>Pseudomonadati</taxon>
        <taxon>Bacteroidota</taxon>
        <taxon>Flavobacteriia</taxon>
        <taxon>Flavobacteriales</taxon>
        <taxon>Flavobacteriaceae</taxon>
        <taxon>Sinomicrobium</taxon>
    </lineage>
</organism>
<dbReference type="Proteomes" id="UP000182248">
    <property type="component" value="Unassembled WGS sequence"/>
</dbReference>
<name>A0A1K1RVF0_9FLAO</name>
<protein>
    <submittedName>
        <fullName evidence="2">Uncharacterized protein</fullName>
    </submittedName>
</protein>
<dbReference type="OrthoDB" id="9840265at2"/>
<sequence length="149" mass="17177">MKEHQETFVFCLVSLCGNLLPILLSLLYYTANMNIWSGWEIFYNDGQFYLYSASLLTSTAYIFYTYKVRNTDSNSILLLITCFLVLIVSIFYAWKLAGSNNDLSFIRVSSIAVFILTILLYYYSNLLQNKKIDVIAAQKKGVQEILDKL</sequence>
<dbReference type="AlphaFoldDB" id="A0A1K1RVF0"/>
<gene>
    <name evidence="2" type="ORF">SAMN02927921_04072</name>
</gene>
<feature type="transmembrane region" description="Helical" evidence="1">
    <location>
        <begin position="48"/>
        <end position="64"/>
    </location>
</feature>
<evidence type="ECO:0000313" key="3">
    <source>
        <dbReference type="Proteomes" id="UP000182248"/>
    </source>
</evidence>
<dbReference type="STRING" id="1150368.SAMN02927921_04072"/>
<feature type="transmembrane region" description="Helical" evidence="1">
    <location>
        <begin position="106"/>
        <end position="123"/>
    </location>
</feature>
<proteinExistence type="predicted"/>
<dbReference type="RefSeq" id="WP_072319297.1">
    <property type="nucleotide sequence ID" value="NZ_FPJE01000037.1"/>
</dbReference>
<keyword evidence="1" id="KW-1133">Transmembrane helix</keyword>
<accession>A0A1K1RVF0</accession>
<evidence type="ECO:0000313" key="2">
    <source>
        <dbReference type="EMBL" id="SFW76123.1"/>
    </source>
</evidence>
<keyword evidence="1" id="KW-0472">Membrane</keyword>
<feature type="transmembrane region" description="Helical" evidence="1">
    <location>
        <begin position="76"/>
        <end position="94"/>
    </location>
</feature>
<keyword evidence="1" id="KW-0812">Transmembrane</keyword>
<dbReference type="EMBL" id="FPJE01000037">
    <property type="protein sequence ID" value="SFW76123.1"/>
    <property type="molecule type" value="Genomic_DNA"/>
</dbReference>